<evidence type="ECO:0000313" key="5">
    <source>
        <dbReference type="Proteomes" id="UP001500713"/>
    </source>
</evidence>
<protein>
    <recommendedName>
        <fullName evidence="3">FAD dependent oxidoreductase domain-containing protein</fullName>
    </recommendedName>
</protein>
<dbReference type="Pfam" id="PF01266">
    <property type="entry name" value="DAO"/>
    <property type="match status" value="1"/>
</dbReference>
<feature type="transmembrane region" description="Helical" evidence="2">
    <location>
        <begin position="12"/>
        <end position="31"/>
    </location>
</feature>
<organism evidence="4 5">
    <name type="scientific">Parasphingorhabdus litoris</name>
    <dbReference type="NCBI Taxonomy" id="394733"/>
    <lineage>
        <taxon>Bacteria</taxon>
        <taxon>Pseudomonadati</taxon>
        <taxon>Pseudomonadota</taxon>
        <taxon>Alphaproteobacteria</taxon>
        <taxon>Sphingomonadales</taxon>
        <taxon>Sphingomonadaceae</taxon>
        <taxon>Parasphingorhabdus</taxon>
    </lineage>
</organism>
<feature type="domain" description="FAD dependent oxidoreductase" evidence="3">
    <location>
        <begin position="13"/>
        <end position="185"/>
    </location>
</feature>
<comment type="caution">
    <text evidence="4">The sequence shown here is derived from an EMBL/GenBank/DDBJ whole genome shotgun (WGS) entry which is preliminary data.</text>
</comment>
<accession>A0ABN1A1U6</accession>
<keyword evidence="2" id="KW-0472">Membrane</keyword>
<reference evidence="4 5" key="1">
    <citation type="journal article" date="2019" name="Int. J. Syst. Evol. Microbiol.">
        <title>The Global Catalogue of Microorganisms (GCM) 10K type strain sequencing project: providing services to taxonomists for standard genome sequencing and annotation.</title>
        <authorList>
            <consortium name="The Broad Institute Genomics Platform"/>
            <consortium name="The Broad Institute Genome Sequencing Center for Infectious Disease"/>
            <person name="Wu L."/>
            <person name="Ma J."/>
        </authorList>
    </citation>
    <scope>NUCLEOTIDE SEQUENCE [LARGE SCALE GENOMIC DNA]</scope>
    <source>
        <strain evidence="4 5">JCM 14162</strain>
    </source>
</reference>
<evidence type="ECO:0000256" key="1">
    <source>
        <dbReference type="ARBA" id="ARBA00023002"/>
    </source>
</evidence>
<dbReference type="Proteomes" id="UP001500713">
    <property type="component" value="Unassembled WGS sequence"/>
</dbReference>
<keyword evidence="2" id="KW-0812">Transmembrane</keyword>
<proteinExistence type="predicted"/>
<dbReference type="InterPro" id="IPR036188">
    <property type="entry name" value="FAD/NAD-bd_sf"/>
</dbReference>
<evidence type="ECO:0000259" key="3">
    <source>
        <dbReference type="Pfam" id="PF01266"/>
    </source>
</evidence>
<sequence length="388" mass="44151">MAVSSKPETTDYDAVVIGGGFYGCCLALFLASKSDRVALIEADYGIMNRASRINQARVHSGFHYPRSFVTALRSKTLQSRFAKDFSGAVIDDFSMVYAIARKRSKVSAGRFHKMYADMSAPIYPAKPQQSALFNDELIEQAFLCQEFAFDWSKIRDQLLERLEQAKIDVMLNQRVENINSKQAGLRIFLPGEKSILAKNAFNVTYANINNILLNSGLAPIELKYEMAELALITPPEELEELAITIMDGPFWSSMPYPSENLHSLTHVRYTPHYSWMDDGKAISPDIYMKKLPKDSRWRHMVNDAQRYMPCFHGALYEKSLFEIKTVLAKNERDDGRPILFHQHSDAPNLISIMGAKIDNIYDFFEILPQVEPKWKGANLSLLFPQNPI</sequence>
<dbReference type="RefSeq" id="WP_229954190.1">
    <property type="nucleotide sequence ID" value="NZ_BAAAEM010000002.1"/>
</dbReference>
<dbReference type="Gene3D" id="3.30.9.10">
    <property type="entry name" value="D-Amino Acid Oxidase, subunit A, domain 2"/>
    <property type="match status" value="1"/>
</dbReference>
<gene>
    <name evidence="4" type="ORF">GCM10009096_02560</name>
</gene>
<dbReference type="PROSITE" id="PS51257">
    <property type="entry name" value="PROKAR_LIPOPROTEIN"/>
    <property type="match status" value="1"/>
</dbReference>
<keyword evidence="1" id="KW-0560">Oxidoreductase</keyword>
<dbReference type="InterPro" id="IPR006076">
    <property type="entry name" value="FAD-dep_OxRdtase"/>
</dbReference>
<dbReference type="Gene3D" id="3.50.50.60">
    <property type="entry name" value="FAD/NAD(P)-binding domain"/>
    <property type="match status" value="1"/>
</dbReference>
<evidence type="ECO:0000313" key="4">
    <source>
        <dbReference type="EMBL" id="GAA0465466.1"/>
    </source>
</evidence>
<evidence type="ECO:0000256" key="2">
    <source>
        <dbReference type="SAM" id="Phobius"/>
    </source>
</evidence>
<name>A0ABN1A1U6_9SPHN</name>
<dbReference type="SUPFAM" id="SSF51905">
    <property type="entry name" value="FAD/NAD(P)-binding domain"/>
    <property type="match status" value="1"/>
</dbReference>
<keyword evidence="5" id="KW-1185">Reference proteome</keyword>
<keyword evidence="2" id="KW-1133">Transmembrane helix</keyword>
<dbReference type="EMBL" id="BAAAEM010000002">
    <property type="protein sequence ID" value="GAA0465466.1"/>
    <property type="molecule type" value="Genomic_DNA"/>
</dbReference>